<keyword evidence="2" id="KW-1185">Reference proteome</keyword>
<organism evidence="1 2">
    <name type="scientific">Neotoma lepida</name>
    <name type="common">Desert woodrat</name>
    <dbReference type="NCBI Taxonomy" id="56216"/>
    <lineage>
        <taxon>Eukaryota</taxon>
        <taxon>Metazoa</taxon>
        <taxon>Chordata</taxon>
        <taxon>Craniata</taxon>
        <taxon>Vertebrata</taxon>
        <taxon>Euteleostomi</taxon>
        <taxon>Mammalia</taxon>
        <taxon>Eutheria</taxon>
        <taxon>Euarchontoglires</taxon>
        <taxon>Glires</taxon>
        <taxon>Rodentia</taxon>
        <taxon>Myomorpha</taxon>
        <taxon>Muroidea</taxon>
        <taxon>Cricetidae</taxon>
        <taxon>Neotominae</taxon>
        <taxon>Neotoma</taxon>
    </lineage>
</organism>
<dbReference type="EMBL" id="LZPO01098580">
    <property type="protein sequence ID" value="OBS63726.1"/>
    <property type="molecule type" value="Genomic_DNA"/>
</dbReference>
<evidence type="ECO:0000313" key="1">
    <source>
        <dbReference type="EMBL" id="OBS63726.1"/>
    </source>
</evidence>
<gene>
    <name evidence="1" type="ORF">A6R68_07735</name>
</gene>
<protein>
    <submittedName>
        <fullName evidence="1">Uncharacterized protein</fullName>
    </submittedName>
</protein>
<sequence>MVIISSSTINYEEFILLSEINDNPNLKHFPQFLKAQRHTTLVELNRIH</sequence>
<dbReference type="AlphaFoldDB" id="A0A1A6GBW0"/>
<comment type="caution">
    <text evidence="1">The sequence shown here is derived from an EMBL/GenBank/DDBJ whole genome shotgun (WGS) entry which is preliminary data.</text>
</comment>
<reference evidence="1 2" key="1">
    <citation type="submission" date="2016-06" db="EMBL/GenBank/DDBJ databases">
        <title>The Draft Genome Sequence and Annotation of the Desert Woodrat Neotoma lepida.</title>
        <authorList>
            <person name="Campbell M."/>
            <person name="Oakeson K.F."/>
            <person name="Yandell M."/>
            <person name="Halpert J.R."/>
            <person name="Dearing D."/>
        </authorList>
    </citation>
    <scope>NUCLEOTIDE SEQUENCE [LARGE SCALE GENOMIC DNA]</scope>
    <source>
        <strain evidence="1">417</strain>
        <tissue evidence="1">Liver</tissue>
    </source>
</reference>
<dbReference type="OrthoDB" id="47172at2759"/>
<dbReference type="Proteomes" id="UP000092124">
    <property type="component" value="Unassembled WGS sequence"/>
</dbReference>
<evidence type="ECO:0000313" key="2">
    <source>
        <dbReference type="Proteomes" id="UP000092124"/>
    </source>
</evidence>
<accession>A0A1A6GBW0</accession>
<feature type="non-terminal residue" evidence="1">
    <location>
        <position position="48"/>
    </location>
</feature>
<proteinExistence type="predicted"/>
<name>A0A1A6GBW0_NEOLE</name>